<dbReference type="EMBL" id="CADILG010000011">
    <property type="protein sequence ID" value="CAB3856931.1"/>
    <property type="molecule type" value="Genomic_DNA"/>
</dbReference>
<sequence>MKQLSRNIALALAMGLALAAPAGAAGEARPLKAVMNAALTNLDPIQTTSDISLLHGMMVYDTLFSWDQDLVAKPQMVESHQLSDDKLTYTFTLREGLKWHDGQPVKAEDCVASIQRWWVRDTLGQRIAALATDISVIDDRSFRIVLKAPFGYLLDALAKTGSNFPAMMPKRLAQTSPSEQIREAVGSGPYKFVSAEWVPGSKTVYVKNTDYVPRNEPPSGTAGGKIAKAERIEWLVMPDQQTAQAALMNGEIDFIETPQADFIPMLREAKGVKVDTTATFGIQGILRMNHLQPPFDNVKARQAMAALVNQETYMRAIVGNPDFYQVCDSVFVCGSPLQTHSKLTYASDKARVETAKRLFQEAGYKGEPIVILNPTDSALSSAAAMVTAQVMREAGLNVDLQSMDWASIVARRPNKGKPSEGGWNIFISNQSGMTAANPLTNLGLAATCEKAWFGWPCDEKIEALRDEFATASSLDDRRRIAQALQDRADESVPYISFGQWTQPVAYRSDRLSGILKLPNAFAFWNIAVK</sequence>
<comment type="similarity">
    <text evidence="1">Belongs to the bacterial solute-binding protein 5 family.</text>
</comment>
<proteinExistence type="inferred from homology"/>
<dbReference type="GO" id="GO:0043190">
    <property type="term" value="C:ATP-binding cassette (ABC) transporter complex"/>
    <property type="evidence" value="ECO:0007669"/>
    <property type="project" value="InterPro"/>
</dbReference>
<gene>
    <name evidence="5" type="primary">gsiB_4</name>
    <name evidence="5" type="ORF">LMG26858_02011</name>
</gene>
<protein>
    <submittedName>
        <fullName evidence="5">Glutathione-binding protein GsiB</fullName>
    </submittedName>
</protein>
<accession>A0A6S7DWV8</accession>
<dbReference type="SUPFAM" id="SSF53850">
    <property type="entry name" value="Periplasmic binding protein-like II"/>
    <property type="match status" value="1"/>
</dbReference>
<dbReference type="InterPro" id="IPR030678">
    <property type="entry name" value="Peptide/Ni-bd"/>
</dbReference>
<reference evidence="5 6" key="1">
    <citation type="submission" date="2020-04" db="EMBL/GenBank/DDBJ databases">
        <authorList>
            <person name="De Canck E."/>
        </authorList>
    </citation>
    <scope>NUCLEOTIDE SEQUENCE [LARGE SCALE GENOMIC DNA]</scope>
    <source>
        <strain evidence="5 6">LMG 26858</strain>
    </source>
</reference>
<dbReference type="CDD" id="cd08502">
    <property type="entry name" value="PBP2_NikA_DppA_OppA_like_16"/>
    <property type="match status" value="1"/>
</dbReference>
<dbReference type="Proteomes" id="UP000494117">
    <property type="component" value="Unassembled WGS sequence"/>
</dbReference>
<dbReference type="InterPro" id="IPR039424">
    <property type="entry name" value="SBP_5"/>
</dbReference>
<keyword evidence="6" id="KW-1185">Reference proteome</keyword>
<evidence type="ECO:0000313" key="6">
    <source>
        <dbReference type="Proteomes" id="UP000494117"/>
    </source>
</evidence>
<dbReference type="AlphaFoldDB" id="A0A6S7DWV8"/>
<keyword evidence="2 3" id="KW-0732">Signal</keyword>
<dbReference type="GO" id="GO:0015833">
    <property type="term" value="P:peptide transport"/>
    <property type="evidence" value="ECO:0007669"/>
    <property type="project" value="TreeGrafter"/>
</dbReference>
<dbReference type="PANTHER" id="PTHR30290:SF38">
    <property type="entry name" value="D,D-DIPEPTIDE-BINDING PERIPLASMIC PROTEIN DDPA-RELATED"/>
    <property type="match status" value="1"/>
</dbReference>
<dbReference type="Gene3D" id="3.40.190.10">
    <property type="entry name" value="Periplasmic binding protein-like II"/>
    <property type="match status" value="1"/>
</dbReference>
<dbReference type="PANTHER" id="PTHR30290">
    <property type="entry name" value="PERIPLASMIC BINDING COMPONENT OF ABC TRANSPORTER"/>
    <property type="match status" value="1"/>
</dbReference>
<dbReference type="PIRSF" id="PIRSF002741">
    <property type="entry name" value="MppA"/>
    <property type="match status" value="1"/>
</dbReference>
<dbReference type="Pfam" id="PF00496">
    <property type="entry name" value="SBP_bac_5"/>
    <property type="match status" value="1"/>
</dbReference>
<dbReference type="Gene3D" id="3.10.105.10">
    <property type="entry name" value="Dipeptide-binding Protein, Domain 3"/>
    <property type="match status" value="1"/>
</dbReference>
<dbReference type="GO" id="GO:1904680">
    <property type="term" value="F:peptide transmembrane transporter activity"/>
    <property type="evidence" value="ECO:0007669"/>
    <property type="project" value="TreeGrafter"/>
</dbReference>
<evidence type="ECO:0000256" key="2">
    <source>
        <dbReference type="ARBA" id="ARBA00022729"/>
    </source>
</evidence>
<name>A0A6S7DWV8_9BURK</name>
<organism evidence="5 6">
    <name type="scientific">Achromobacter anxifer</name>
    <dbReference type="NCBI Taxonomy" id="1287737"/>
    <lineage>
        <taxon>Bacteria</taxon>
        <taxon>Pseudomonadati</taxon>
        <taxon>Pseudomonadota</taxon>
        <taxon>Betaproteobacteria</taxon>
        <taxon>Burkholderiales</taxon>
        <taxon>Alcaligenaceae</taxon>
        <taxon>Achromobacter</taxon>
    </lineage>
</organism>
<evidence type="ECO:0000313" key="5">
    <source>
        <dbReference type="EMBL" id="CAB3856931.1"/>
    </source>
</evidence>
<evidence type="ECO:0000256" key="3">
    <source>
        <dbReference type="SAM" id="SignalP"/>
    </source>
</evidence>
<dbReference type="GO" id="GO:0030288">
    <property type="term" value="C:outer membrane-bounded periplasmic space"/>
    <property type="evidence" value="ECO:0007669"/>
    <property type="project" value="UniProtKB-ARBA"/>
</dbReference>
<feature type="domain" description="Solute-binding protein family 5" evidence="4">
    <location>
        <begin position="73"/>
        <end position="435"/>
    </location>
</feature>
<feature type="signal peptide" evidence="3">
    <location>
        <begin position="1"/>
        <end position="24"/>
    </location>
</feature>
<evidence type="ECO:0000259" key="4">
    <source>
        <dbReference type="Pfam" id="PF00496"/>
    </source>
</evidence>
<dbReference type="RefSeq" id="WP_217481287.1">
    <property type="nucleotide sequence ID" value="NZ_CADILG010000011.1"/>
</dbReference>
<dbReference type="InterPro" id="IPR000914">
    <property type="entry name" value="SBP_5_dom"/>
</dbReference>
<feature type="chain" id="PRO_5028844064" evidence="3">
    <location>
        <begin position="25"/>
        <end position="529"/>
    </location>
</feature>
<evidence type="ECO:0000256" key="1">
    <source>
        <dbReference type="ARBA" id="ARBA00005695"/>
    </source>
</evidence>